<organism evidence="5 6">
    <name type="scientific">Megamonas rupellensis</name>
    <dbReference type="NCBI Taxonomy" id="491921"/>
    <lineage>
        <taxon>Bacteria</taxon>
        <taxon>Bacillati</taxon>
        <taxon>Bacillota</taxon>
        <taxon>Negativicutes</taxon>
        <taxon>Selenomonadales</taxon>
        <taxon>Selenomonadaceae</taxon>
        <taxon>Megamonas</taxon>
    </lineage>
</organism>
<proteinExistence type="predicted"/>
<evidence type="ECO:0000259" key="4">
    <source>
        <dbReference type="PROSITE" id="PS50943"/>
    </source>
</evidence>
<protein>
    <submittedName>
        <fullName evidence="5">Helix-turn-helix domain-containing protein</fullName>
    </submittedName>
</protein>
<dbReference type="InterPro" id="IPR001387">
    <property type="entry name" value="Cro/C1-type_HTH"/>
</dbReference>
<keyword evidence="2" id="KW-0238">DNA-binding</keyword>
<dbReference type="PROSITE" id="PS50943">
    <property type="entry name" value="HTH_CROC1"/>
    <property type="match status" value="1"/>
</dbReference>
<dbReference type="GO" id="GO:0003677">
    <property type="term" value="F:DNA binding"/>
    <property type="evidence" value="ECO:0007669"/>
    <property type="project" value="UniProtKB-KW"/>
</dbReference>
<dbReference type="CDD" id="cd00093">
    <property type="entry name" value="HTH_XRE"/>
    <property type="match status" value="1"/>
</dbReference>
<dbReference type="SUPFAM" id="SSF47413">
    <property type="entry name" value="lambda repressor-like DNA-binding domains"/>
    <property type="match status" value="1"/>
</dbReference>
<dbReference type="RefSeq" id="WP_117976980.1">
    <property type="nucleotide sequence ID" value="NZ_QRST01000022.1"/>
</dbReference>
<dbReference type="Proteomes" id="UP000284662">
    <property type="component" value="Unassembled WGS sequence"/>
</dbReference>
<sequence length="172" mass="19855">MNMSENINTEINKRVKKLRKQLHLTQASFAKKINVATSTVGTWEINKRNIKPIYISAICTTFKINKEWILYGKGEIYANDENNPVILQIAKEYDLTKAQTNFMKAFLCLSKKQKDIIIETMEIMKSMLDTTKKEQILIKPDTDLTIEEKRKLVNEELDAEEAAATAEKKELL</sequence>
<evidence type="ECO:0000313" key="6">
    <source>
        <dbReference type="Proteomes" id="UP000284662"/>
    </source>
</evidence>
<dbReference type="AlphaFoldDB" id="A0A411ZKW3"/>
<comment type="caution">
    <text evidence="5">The sequence shown here is derived from an EMBL/GenBank/DDBJ whole genome shotgun (WGS) entry which is preliminary data.</text>
</comment>
<dbReference type="SMART" id="SM00530">
    <property type="entry name" value="HTH_XRE"/>
    <property type="match status" value="1"/>
</dbReference>
<evidence type="ECO:0000256" key="2">
    <source>
        <dbReference type="ARBA" id="ARBA00023125"/>
    </source>
</evidence>
<name>A0A411ZKW3_9FIRM</name>
<accession>A0A411ZKW3</accession>
<keyword evidence="3" id="KW-0804">Transcription</keyword>
<dbReference type="EMBL" id="QRST01000022">
    <property type="protein sequence ID" value="RGQ03452.1"/>
    <property type="molecule type" value="Genomic_DNA"/>
</dbReference>
<keyword evidence="1" id="KW-0805">Transcription regulation</keyword>
<dbReference type="PANTHER" id="PTHR40661">
    <property type="match status" value="1"/>
</dbReference>
<feature type="domain" description="HTH cro/C1-type" evidence="4">
    <location>
        <begin position="15"/>
        <end position="69"/>
    </location>
</feature>
<gene>
    <name evidence="5" type="ORF">DWZ11_09575</name>
</gene>
<dbReference type="Pfam" id="PF01381">
    <property type="entry name" value="HTH_3"/>
    <property type="match status" value="1"/>
</dbReference>
<dbReference type="Gene3D" id="1.10.260.40">
    <property type="entry name" value="lambda repressor-like DNA-binding domains"/>
    <property type="match status" value="1"/>
</dbReference>
<evidence type="ECO:0000256" key="3">
    <source>
        <dbReference type="ARBA" id="ARBA00023163"/>
    </source>
</evidence>
<dbReference type="PANTHER" id="PTHR40661:SF3">
    <property type="entry name" value="FELS-1 PROPHAGE TRANSCRIPTIONAL REGULATOR"/>
    <property type="match status" value="1"/>
</dbReference>
<evidence type="ECO:0000313" key="5">
    <source>
        <dbReference type="EMBL" id="RGQ03452.1"/>
    </source>
</evidence>
<reference evidence="5 6" key="1">
    <citation type="submission" date="2018-08" db="EMBL/GenBank/DDBJ databases">
        <title>A genome reference for cultivated species of the human gut microbiota.</title>
        <authorList>
            <person name="Zou Y."/>
            <person name="Xue W."/>
            <person name="Luo G."/>
        </authorList>
    </citation>
    <scope>NUCLEOTIDE SEQUENCE [LARGE SCALE GENOMIC DNA]</scope>
    <source>
        <strain evidence="5 6">AF29-2</strain>
    </source>
</reference>
<evidence type="ECO:0000256" key="1">
    <source>
        <dbReference type="ARBA" id="ARBA00023015"/>
    </source>
</evidence>
<dbReference type="InterPro" id="IPR010982">
    <property type="entry name" value="Lambda_DNA-bd_dom_sf"/>
</dbReference>